<keyword evidence="3 5" id="KW-0369">Histidine metabolism</keyword>
<dbReference type="CDD" id="cd09988">
    <property type="entry name" value="Formimidoylglutamase"/>
    <property type="match status" value="1"/>
</dbReference>
<reference evidence="9 10" key="1">
    <citation type="submission" date="2019-01" db="EMBL/GenBank/DDBJ databases">
        <authorList>
            <person name="Chen W.-M."/>
        </authorList>
    </citation>
    <scope>NUCLEOTIDE SEQUENCE [LARGE SCALE GENOMIC DNA]</scope>
    <source>
        <strain evidence="9 10">HPM-16</strain>
    </source>
</reference>
<dbReference type="AlphaFoldDB" id="A0A437QB20"/>
<evidence type="ECO:0000256" key="4">
    <source>
        <dbReference type="ARBA" id="ARBA00023211"/>
    </source>
</evidence>
<dbReference type="HAMAP" id="MF_00737">
    <property type="entry name" value="Formimidoylglutam"/>
    <property type="match status" value="1"/>
</dbReference>
<feature type="binding site" evidence="5">
    <location>
        <position position="155"/>
    </location>
    <ligand>
        <name>Mn(2+)</name>
        <dbReference type="ChEBI" id="CHEBI:29035"/>
        <label>1</label>
    </ligand>
</feature>
<evidence type="ECO:0000313" key="10">
    <source>
        <dbReference type="Proteomes" id="UP000282818"/>
    </source>
</evidence>
<evidence type="ECO:0000256" key="8">
    <source>
        <dbReference type="SAM" id="MobiDB-lite"/>
    </source>
</evidence>
<dbReference type="InterPro" id="IPR023696">
    <property type="entry name" value="Ureohydrolase_dom_sf"/>
</dbReference>
<feature type="binding site" evidence="5">
    <location>
        <position position="155"/>
    </location>
    <ligand>
        <name>Mn(2+)</name>
        <dbReference type="ChEBI" id="CHEBI:29035"/>
        <label>2</label>
    </ligand>
</feature>
<evidence type="ECO:0000256" key="5">
    <source>
        <dbReference type="HAMAP-Rule" id="MF_00737"/>
    </source>
</evidence>
<dbReference type="InterPro" id="IPR006035">
    <property type="entry name" value="Ureohydrolase"/>
</dbReference>
<dbReference type="EMBL" id="SACQ01000002">
    <property type="protein sequence ID" value="RVU31736.1"/>
    <property type="molecule type" value="Genomic_DNA"/>
</dbReference>
<keyword evidence="2 5" id="KW-0378">Hydrolase</keyword>
<feature type="binding site" evidence="5">
    <location>
        <position position="157"/>
    </location>
    <ligand>
        <name>Mn(2+)</name>
        <dbReference type="ChEBI" id="CHEBI:29035"/>
        <label>2</label>
    </ligand>
</feature>
<dbReference type="Proteomes" id="UP000282818">
    <property type="component" value="Unassembled WGS sequence"/>
</dbReference>
<evidence type="ECO:0000313" key="9">
    <source>
        <dbReference type="EMBL" id="RVU31736.1"/>
    </source>
</evidence>
<proteinExistence type="inferred from homology"/>
<dbReference type="GO" id="GO:0050415">
    <property type="term" value="F:formimidoylglutamase activity"/>
    <property type="evidence" value="ECO:0007669"/>
    <property type="project" value="UniProtKB-UniRule"/>
</dbReference>
<sequence>MKRVLPPAPWQGRNDQDQPEHAKRWHHQVEIQTDAHMPIDVTHGLIGFCCDAGVRRNHGRPGAAEGPAAFRRQLANLACHDTAVRLGDFGDVIAEGDELEAAQATLANSVAQVLSHTDISRLLVVGGGHETAWGSFCGLYQALGPDVRIGIINLDAHFDLRKPEAQGPSSGTPFYQIRELVGADNFFYTCLGVAQESNTATLFQRATEWGVHYRADHEMTAAHLPAICDEIDAFTQSVDALYLTIDLDVLPHYQAPGVSAPASRGVSLAVIEAVIAQIKQSAQHCRLGLPLVELTELNPSCDLQGVTARTAAILANALLSDSASAGKPVRDLTPLIERK</sequence>
<dbReference type="GO" id="GO:0033389">
    <property type="term" value="P:putrescine biosynthetic process from arginine, via agmatine"/>
    <property type="evidence" value="ECO:0007669"/>
    <property type="project" value="TreeGrafter"/>
</dbReference>
<dbReference type="PROSITE" id="PS51409">
    <property type="entry name" value="ARGINASE_2"/>
    <property type="match status" value="1"/>
</dbReference>
<dbReference type="NCBIfam" id="TIGR01227">
    <property type="entry name" value="hutG"/>
    <property type="match status" value="1"/>
</dbReference>
<evidence type="ECO:0000256" key="3">
    <source>
        <dbReference type="ARBA" id="ARBA00022808"/>
    </source>
</evidence>
<evidence type="ECO:0000256" key="7">
    <source>
        <dbReference type="PROSITE-ProRule" id="PRU00742"/>
    </source>
</evidence>
<dbReference type="PANTHER" id="PTHR11358">
    <property type="entry name" value="ARGINASE/AGMATINASE"/>
    <property type="match status" value="1"/>
</dbReference>
<accession>A0A437QB20</accession>
<comment type="cofactor">
    <cofactor evidence="5">
        <name>Mn(2+)</name>
        <dbReference type="ChEBI" id="CHEBI:29035"/>
    </cofactor>
    <text evidence="5">Binds 2 manganese ions per subunit.</text>
</comment>
<feature type="binding site" evidence="5">
    <location>
        <position position="246"/>
    </location>
    <ligand>
        <name>Mn(2+)</name>
        <dbReference type="ChEBI" id="CHEBI:29035"/>
        <label>2</label>
    </ligand>
</feature>
<dbReference type="Gene3D" id="3.40.800.10">
    <property type="entry name" value="Ureohydrolase domain"/>
    <property type="match status" value="1"/>
</dbReference>
<dbReference type="GO" id="GO:0030145">
    <property type="term" value="F:manganese ion binding"/>
    <property type="evidence" value="ECO:0007669"/>
    <property type="project" value="UniProtKB-UniRule"/>
</dbReference>
<dbReference type="Pfam" id="PF00491">
    <property type="entry name" value="Arginase"/>
    <property type="match status" value="1"/>
</dbReference>
<dbReference type="GO" id="GO:0019556">
    <property type="term" value="P:L-histidine catabolic process to glutamate and formamide"/>
    <property type="evidence" value="ECO:0007669"/>
    <property type="project" value="UniProtKB-UniRule"/>
</dbReference>
<comment type="catalytic activity">
    <reaction evidence="5">
        <text>N-formimidoyl-L-glutamate + H2O = formamide + L-glutamate</text>
        <dbReference type="Rhea" id="RHEA:22492"/>
        <dbReference type="ChEBI" id="CHEBI:15377"/>
        <dbReference type="ChEBI" id="CHEBI:16397"/>
        <dbReference type="ChEBI" id="CHEBI:29985"/>
        <dbReference type="ChEBI" id="CHEBI:58928"/>
        <dbReference type="EC" id="3.5.3.8"/>
    </reaction>
</comment>
<evidence type="ECO:0000256" key="1">
    <source>
        <dbReference type="ARBA" id="ARBA00022723"/>
    </source>
</evidence>
<feature type="region of interest" description="Disordered" evidence="8">
    <location>
        <begin position="1"/>
        <end position="24"/>
    </location>
</feature>
<feature type="binding site" evidence="5">
    <location>
        <position position="248"/>
    </location>
    <ligand>
        <name>Mn(2+)</name>
        <dbReference type="ChEBI" id="CHEBI:29035"/>
        <label>2</label>
    </ligand>
</feature>
<dbReference type="EC" id="3.5.3.8" evidence="5 6"/>
<name>A0A437QB20_9GAMM</name>
<keyword evidence="4 5" id="KW-0464">Manganese</keyword>
<comment type="function">
    <text evidence="5">Catalyzes the conversion of N-formimidoyl-L-glutamate to L-glutamate and formamide.</text>
</comment>
<feature type="binding site" evidence="5">
    <location>
        <position position="246"/>
    </location>
    <ligand>
        <name>Mn(2+)</name>
        <dbReference type="ChEBI" id="CHEBI:29035"/>
        <label>1</label>
    </ligand>
</feature>
<organism evidence="9 10">
    <name type="scientific">Neptunomonas marina</name>
    <dbReference type="NCBI Taxonomy" id="1815562"/>
    <lineage>
        <taxon>Bacteria</taxon>
        <taxon>Pseudomonadati</taxon>
        <taxon>Pseudomonadota</taxon>
        <taxon>Gammaproteobacteria</taxon>
        <taxon>Oceanospirillales</taxon>
        <taxon>Oceanospirillaceae</taxon>
        <taxon>Neptunomonas</taxon>
    </lineage>
</organism>
<gene>
    <name evidence="5 9" type="primary">hutG</name>
    <name evidence="9" type="ORF">EOE65_07085</name>
</gene>
<comment type="similarity">
    <text evidence="5 7">Belongs to the arginase family.</text>
</comment>
<feature type="binding site" evidence="5">
    <location>
        <position position="129"/>
    </location>
    <ligand>
        <name>Mn(2+)</name>
        <dbReference type="ChEBI" id="CHEBI:29035"/>
        <label>1</label>
    </ligand>
</feature>
<comment type="pathway">
    <text evidence="5">Amino-acid degradation; L-histidine degradation into L-glutamate; L-glutamate from N-formimidoyl-L-glutamate (hydrolase route): step 1/1.</text>
</comment>
<dbReference type="SUPFAM" id="SSF52768">
    <property type="entry name" value="Arginase/deacetylase"/>
    <property type="match status" value="1"/>
</dbReference>
<dbReference type="GO" id="GO:0019557">
    <property type="term" value="P:L-histidine catabolic process to glutamate and formate"/>
    <property type="evidence" value="ECO:0007669"/>
    <property type="project" value="UniProtKB-UniPathway"/>
</dbReference>
<protein>
    <recommendedName>
        <fullName evidence="5 6">Formimidoylglutamase</fullName>
        <ecNumber evidence="5 6">3.5.3.8</ecNumber>
    </recommendedName>
    <alternativeName>
        <fullName evidence="5">Formiminoglutamase</fullName>
    </alternativeName>
    <alternativeName>
        <fullName evidence="5">Formiminoglutamate hydrolase</fullName>
    </alternativeName>
</protein>
<dbReference type="GO" id="GO:0008783">
    <property type="term" value="F:agmatinase activity"/>
    <property type="evidence" value="ECO:0007669"/>
    <property type="project" value="TreeGrafter"/>
</dbReference>
<dbReference type="UniPathway" id="UPA00379">
    <property type="reaction ID" value="UER00552"/>
</dbReference>
<dbReference type="InterPro" id="IPR005923">
    <property type="entry name" value="HutG"/>
</dbReference>
<evidence type="ECO:0000256" key="2">
    <source>
        <dbReference type="ARBA" id="ARBA00022801"/>
    </source>
</evidence>
<keyword evidence="10" id="KW-1185">Reference proteome</keyword>
<feature type="binding site" evidence="5">
    <location>
        <position position="159"/>
    </location>
    <ligand>
        <name>Mn(2+)</name>
        <dbReference type="ChEBI" id="CHEBI:29035"/>
        <label>1</label>
    </ligand>
</feature>
<evidence type="ECO:0000256" key="6">
    <source>
        <dbReference type="NCBIfam" id="TIGR01227"/>
    </source>
</evidence>
<dbReference type="PANTHER" id="PTHR11358:SF35">
    <property type="entry name" value="FORMIMIDOYLGLUTAMASE"/>
    <property type="match status" value="1"/>
</dbReference>
<comment type="caution">
    <text evidence="9">The sequence shown here is derived from an EMBL/GenBank/DDBJ whole genome shotgun (WGS) entry which is preliminary data.</text>
</comment>
<keyword evidence="1 5" id="KW-0479">Metal-binding</keyword>
<dbReference type="RefSeq" id="WP_127693595.1">
    <property type="nucleotide sequence ID" value="NZ_SACQ01000002.1"/>
</dbReference>